<name>A0AAQ1MEL8_9FIRM</name>
<evidence type="ECO:0000313" key="1">
    <source>
        <dbReference type="EMBL" id="MZL70447.1"/>
    </source>
</evidence>
<dbReference type="EMBL" id="WWVX01000008">
    <property type="protein sequence ID" value="MZL70447.1"/>
    <property type="molecule type" value="Genomic_DNA"/>
</dbReference>
<evidence type="ECO:0000313" key="3">
    <source>
        <dbReference type="Proteomes" id="UP000184089"/>
    </source>
</evidence>
<reference evidence="1 4" key="3">
    <citation type="journal article" date="2019" name="Nat. Med.">
        <title>A library of human gut bacterial isolates paired with longitudinal multiomics data enables mechanistic microbiome research.</title>
        <authorList>
            <person name="Poyet M."/>
            <person name="Groussin M."/>
            <person name="Gibbons S.M."/>
            <person name="Avila-Pacheco J."/>
            <person name="Jiang X."/>
            <person name="Kearney S.M."/>
            <person name="Perrotta A.R."/>
            <person name="Berdy B."/>
            <person name="Zhao S."/>
            <person name="Lieberman T.D."/>
            <person name="Swanson P.K."/>
            <person name="Smith M."/>
            <person name="Roesemann S."/>
            <person name="Alexander J.E."/>
            <person name="Rich S.A."/>
            <person name="Livny J."/>
            <person name="Vlamakis H."/>
            <person name="Clish C."/>
            <person name="Bullock K."/>
            <person name="Deik A."/>
            <person name="Scott J."/>
            <person name="Pierce K.A."/>
            <person name="Xavier R.J."/>
            <person name="Alm E.J."/>
        </authorList>
    </citation>
    <scope>NUCLEOTIDE SEQUENCE [LARGE SCALE GENOMIC DNA]</scope>
    <source>
        <strain evidence="1 4">BIOML-A2</strain>
    </source>
</reference>
<dbReference type="EMBL" id="FQVY01000003">
    <property type="protein sequence ID" value="SHG33701.1"/>
    <property type="molecule type" value="Genomic_DNA"/>
</dbReference>
<comment type="caution">
    <text evidence="2">The sequence shown here is derived from an EMBL/GenBank/DDBJ whole genome shotgun (WGS) entry which is preliminary data.</text>
</comment>
<dbReference type="Proteomes" id="UP000474718">
    <property type="component" value="Unassembled WGS sequence"/>
</dbReference>
<organism evidence="2 3">
    <name type="scientific">Bittarella massiliensis</name>
    <name type="common">ex Durand et al. 2017</name>
    <dbReference type="NCBI Taxonomy" id="1720313"/>
    <lineage>
        <taxon>Bacteria</taxon>
        <taxon>Bacillati</taxon>
        <taxon>Bacillota</taxon>
        <taxon>Clostridia</taxon>
        <taxon>Eubacteriales</taxon>
        <taxon>Oscillospiraceae</taxon>
        <taxon>Bittarella (ex Durand et al. 2017)</taxon>
    </lineage>
</organism>
<protein>
    <submittedName>
        <fullName evidence="2">Uncharacterized protein</fullName>
    </submittedName>
</protein>
<reference evidence="3" key="1">
    <citation type="submission" date="2016-11" db="EMBL/GenBank/DDBJ databases">
        <authorList>
            <person name="Jaros S."/>
            <person name="Januszkiewicz K."/>
            <person name="Wedrychowicz H."/>
        </authorList>
    </citation>
    <scope>NUCLEOTIDE SEQUENCE [LARGE SCALE GENOMIC DNA]</scope>
    <source>
        <strain evidence="3">DSM 4029</strain>
    </source>
</reference>
<dbReference type="Proteomes" id="UP000184089">
    <property type="component" value="Unassembled WGS sequence"/>
</dbReference>
<sequence>MERHFVRRPYGPADGTLRRKTPRAVIGRMTAAGKDLLTRWKLFAPSDEVAQALDVAAPRGPAVNRGISYARRTNGPCGRDFPAGRFKARRCG</sequence>
<reference evidence="2" key="2">
    <citation type="submission" date="2016-11" db="EMBL/GenBank/DDBJ databases">
        <authorList>
            <person name="Varghese N."/>
            <person name="Submissions S."/>
        </authorList>
    </citation>
    <scope>NUCLEOTIDE SEQUENCE</scope>
    <source>
        <strain evidence="2">DSM 4029</strain>
    </source>
</reference>
<accession>A0AAQ1MEL8</accession>
<gene>
    <name evidence="1" type="ORF">GT747_11855</name>
    <name evidence="2" type="ORF">SAMN05444424_2157</name>
</gene>
<evidence type="ECO:0000313" key="4">
    <source>
        <dbReference type="Proteomes" id="UP000474718"/>
    </source>
</evidence>
<keyword evidence="4" id="KW-1185">Reference proteome</keyword>
<dbReference type="AlphaFoldDB" id="A0AAQ1MEL8"/>
<dbReference type="RefSeq" id="WP_044992020.1">
    <property type="nucleotide sequence ID" value="NZ_FQVY01000003.1"/>
</dbReference>
<proteinExistence type="predicted"/>
<evidence type="ECO:0000313" key="2">
    <source>
        <dbReference type="EMBL" id="SHG33701.1"/>
    </source>
</evidence>